<evidence type="ECO:0000313" key="3">
    <source>
        <dbReference type="Proteomes" id="UP000263596"/>
    </source>
</evidence>
<organism evidence="2 3">
    <name type="scientific">Acinetobacter ursingii</name>
    <dbReference type="NCBI Taxonomy" id="108980"/>
    <lineage>
        <taxon>Bacteria</taxon>
        <taxon>Pseudomonadati</taxon>
        <taxon>Pseudomonadota</taxon>
        <taxon>Gammaproteobacteria</taxon>
        <taxon>Moraxellales</taxon>
        <taxon>Moraxellaceae</taxon>
        <taxon>Acinetobacter</taxon>
    </lineage>
</organism>
<gene>
    <name evidence="2" type="ORF">DHW29_10200</name>
</gene>
<reference evidence="2 3" key="1">
    <citation type="journal article" date="2018" name="Nat. Biotechnol.">
        <title>A standardized bacterial taxonomy based on genome phylogeny substantially revises the tree of life.</title>
        <authorList>
            <person name="Parks D.H."/>
            <person name="Chuvochina M."/>
            <person name="Waite D.W."/>
            <person name="Rinke C."/>
            <person name="Skarshewski A."/>
            <person name="Chaumeil P.A."/>
            <person name="Hugenholtz P."/>
        </authorList>
    </citation>
    <scope>NUCLEOTIDE SEQUENCE [LARGE SCALE GENOMIC DNA]</scope>
    <source>
        <strain evidence="2">UBA9669</strain>
    </source>
</reference>
<dbReference type="Proteomes" id="UP000263596">
    <property type="component" value="Unassembled WGS sequence"/>
</dbReference>
<dbReference type="EMBL" id="DPVE01000173">
    <property type="protein sequence ID" value="HCK30509.1"/>
    <property type="molecule type" value="Genomic_DNA"/>
</dbReference>
<name>A0A3D2SM17_9GAMM</name>
<keyword evidence="1" id="KW-0732">Signal</keyword>
<feature type="chain" id="PRO_5017728849" evidence="1">
    <location>
        <begin position="29"/>
        <end position="275"/>
    </location>
</feature>
<protein>
    <submittedName>
        <fullName evidence="2">Uncharacterized protein</fullName>
    </submittedName>
</protein>
<accession>A0A3D2SM17</accession>
<proteinExistence type="predicted"/>
<dbReference type="Pfam" id="PF09694">
    <property type="entry name" value="Gcw_chp"/>
    <property type="match status" value="1"/>
</dbReference>
<sequence length="275" mass="29007">MGEIRMKKFACKAVALSIIAVGSTAAMAEDKPSVAGFSVAGSVAATTDYRFRGVTQSSNNPAIQGGFTLNHESGAYLALWGSSVDFNIHGVSAETDATLGYSNKIAFNPNYSATYDVGVTYYGYVGSKTNAVNPYNGKSGLNFTEVYAKLIFPEAVLKGDSVTVGVNYSPDYWGRSDDFWYFNLGYSAPIADTGFTGIASIGYNKLKDKDSLSVVAGGPGEDDSYLDYKFGVQYSILGVTAELAGVGTDISTSGMTDAGKKPYDLGAVLTLSKTF</sequence>
<evidence type="ECO:0000256" key="1">
    <source>
        <dbReference type="SAM" id="SignalP"/>
    </source>
</evidence>
<dbReference type="NCBIfam" id="TIGR02001">
    <property type="entry name" value="gcw_chp"/>
    <property type="match status" value="1"/>
</dbReference>
<evidence type="ECO:0000313" key="2">
    <source>
        <dbReference type="EMBL" id="HCK30509.1"/>
    </source>
</evidence>
<dbReference type="InterPro" id="IPR010239">
    <property type="entry name" value="CHP02001"/>
</dbReference>
<comment type="caution">
    <text evidence="2">The sequence shown here is derived from an EMBL/GenBank/DDBJ whole genome shotgun (WGS) entry which is preliminary data.</text>
</comment>
<feature type="signal peptide" evidence="1">
    <location>
        <begin position="1"/>
        <end position="28"/>
    </location>
</feature>
<dbReference type="AlphaFoldDB" id="A0A3D2SM17"/>